<name>A0ABQ9ISU9_9CUCU</name>
<dbReference type="InterPro" id="IPR001878">
    <property type="entry name" value="Znf_CCHC"/>
</dbReference>
<comment type="caution">
    <text evidence="3">The sequence shown here is derived from an EMBL/GenBank/DDBJ whole genome shotgun (WGS) entry which is preliminary data.</text>
</comment>
<accession>A0ABQ9ISU9</accession>
<dbReference type="Pfam" id="PF03564">
    <property type="entry name" value="DUF1759"/>
    <property type="match status" value="1"/>
</dbReference>
<feature type="domain" description="CCHC-type" evidence="2">
    <location>
        <begin position="407"/>
        <end position="420"/>
    </location>
</feature>
<keyword evidence="1" id="KW-0863">Zinc-finger</keyword>
<dbReference type="InterPro" id="IPR040676">
    <property type="entry name" value="DUF5641"/>
</dbReference>
<evidence type="ECO:0000256" key="1">
    <source>
        <dbReference type="PROSITE-ProRule" id="PRU00047"/>
    </source>
</evidence>
<gene>
    <name evidence="3" type="ORF">NQ317_013854</name>
</gene>
<organism evidence="3 4">
    <name type="scientific">Molorchus minor</name>
    <dbReference type="NCBI Taxonomy" id="1323400"/>
    <lineage>
        <taxon>Eukaryota</taxon>
        <taxon>Metazoa</taxon>
        <taxon>Ecdysozoa</taxon>
        <taxon>Arthropoda</taxon>
        <taxon>Hexapoda</taxon>
        <taxon>Insecta</taxon>
        <taxon>Pterygota</taxon>
        <taxon>Neoptera</taxon>
        <taxon>Endopterygota</taxon>
        <taxon>Coleoptera</taxon>
        <taxon>Polyphaga</taxon>
        <taxon>Cucujiformia</taxon>
        <taxon>Chrysomeloidea</taxon>
        <taxon>Cerambycidae</taxon>
        <taxon>Lamiinae</taxon>
        <taxon>Monochamini</taxon>
        <taxon>Molorchus</taxon>
    </lineage>
</organism>
<keyword evidence="1" id="KW-0862">Zinc</keyword>
<sequence length="1173" mass="133507">MSQKIRHRNVLRTSFTKRASELEAFLSQPVVDVTQMRVSWEMLNSKYQDLAEADAEIYANLMSEGAEEDGLAAEMDTCDSYKHTYTLLKLRCEEIETITGLKAEEEQEARTSRQSAVSEQGSTSVTGKRKFKLPAIQFKSFDGNIRDWLSFWSQFQKIHDDPDIDQHDKVEYLIQATAPGSRARRLVESFPAMGANYEKIIDGLKSRFGNEDLQIEVYVRELLKLILSNATSKGKLDISTLYDRIETQIRALETLGITSSKCSAILFPLIESCLPEELIRVWQRSGMTRDITSSNSNEADSSESSLENRLNSLMKFLENEVKNEQRVQLAAEGFGIHSTQTTTGVDSGRKKKNRPVDIGLATATDLINCDGLRCIFCGGTHDSTSCFKSQKFTLEQKRNILSAKKACFRCLKIGHQSKRCNARLRCFVCNKTHVVLMCPELPAHKQTIIVNTSEQTDKPTESATSDQALANNTTSSHVFLQTLLVQVSGQKGSRMVRTLIDTGSQRTYILKSTAQELGCVWKRQERLIHCLFGGVETEQKHDCYEVKLNTNGYTCSLEALDQVKICNDILPACEGPWLEELRELGIQIFDLKHRAPVELLIGADVADAPIANLWELDVLGITEPSEKHSRQERAMAAKEMFTQTVRKDEEGRYEVRLPWLEGHPPLPTNYDLARKRLGATLSKLESQGLSEAYDGIFKEWVQEGIIEQISVTRREDRLVFGVNSSPFLLGATIEHHLTECQKERDYLDSTYKRDLVVKLYKSFYVDNCVTSVDDEDMLKDFIEEASMVMARVKFDLRGWEHTSSKNEPKVSLSVLGLTWRLNEDVLTINKECLREISEIDKKLVTKRQILSIAQRIFDPIGFTCPTMLCPKLLLQKTWATQVGGTWPQEKLDTDEAEINVERKKGLITTLLNTGSEEWHLTYFSKYTKIVRMIAWIFRFIKNLRNKAEKVQGQLTGDEIKSAEIYIYQLIQHESFKGKDDPRLLSLDTFVDAQGIIRLKSRISYREDKDDFRFPIVLAPKHPVRFRSEYLGQLKTTCRKTHCQSISLGEVVLIGSDNEKRLNWPLGRVAELITGKDGQVRLARVDTARGQLLRPVQRIYPLELNNDNSREIAKHLNHYQRNQNDQAECGSYTKSRVSDCDSVEKCGSESKSRASEIVTRSGRRVKIPRKLLDA</sequence>
<dbReference type="SMART" id="SM00343">
    <property type="entry name" value="ZnF_C2HC"/>
    <property type="match status" value="2"/>
</dbReference>
<dbReference type="Pfam" id="PF05380">
    <property type="entry name" value="Peptidase_A17"/>
    <property type="match status" value="1"/>
</dbReference>
<dbReference type="InterPro" id="IPR021109">
    <property type="entry name" value="Peptidase_aspartic_dom_sf"/>
</dbReference>
<evidence type="ECO:0000259" key="2">
    <source>
        <dbReference type="PROSITE" id="PS50158"/>
    </source>
</evidence>
<dbReference type="Proteomes" id="UP001162164">
    <property type="component" value="Unassembled WGS sequence"/>
</dbReference>
<dbReference type="Pfam" id="PF18701">
    <property type="entry name" value="DUF5641"/>
    <property type="match status" value="1"/>
</dbReference>
<dbReference type="InterPro" id="IPR008042">
    <property type="entry name" value="Retrotrans_Pao"/>
</dbReference>
<evidence type="ECO:0000313" key="4">
    <source>
        <dbReference type="Proteomes" id="UP001162164"/>
    </source>
</evidence>
<dbReference type="PANTHER" id="PTHR47331:SF4">
    <property type="entry name" value="PEPTIDASE S1 DOMAIN-CONTAINING PROTEIN"/>
    <property type="match status" value="1"/>
</dbReference>
<reference evidence="3" key="1">
    <citation type="journal article" date="2023" name="Insect Mol. Biol.">
        <title>Genome sequencing provides insights into the evolution of gene families encoding plant cell wall-degrading enzymes in longhorned beetles.</title>
        <authorList>
            <person name="Shin N.R."/>
            <person name="Okamura Y."/>
            <person name="Kirsch R."/>
            <person name="Pauchet Y."/>
        </authorList>
    </citation>
    <scope>NUCLEOTIDE SEQUENCE</scope>
    <source>
        <strain evidence="3">MMC_N1</strain>
    </source>
</reference>
<dbReference type="PROSITE" id="PS50158">
    <property type="entry name" value="ZF_CCHC"/>
    <property type="match status" value="1"/>
</dbReference>
<proteinExistence type="predicted"/>
<dbReference type="Gene3D" id="2.40.70.10">
    <property type="entry name" value="Acid Proteases"/>
    <property type="match status" value="1"/>
</dbReference>
<dbReference type="PANTHER" id="PTHR47331">
    <property type="entry name" value="PHD-TYPE DOMAIN-CONTAINING PROTEIN"/>
    <property type="match status" value="1"/>
</dbReference>
<evidence type="ECO:0000313" key="3">
    <source>
        <dbReference type="EMBL" id="KAJ8964444.1"/>
    </source>
</evidence>
<protein>
    <recommendedName>
        <fullName evidence="2">CCHC-type domain-containing protein</fullName>
    </recommendedName>
</protein>
<dbReference type="InterPro" id="IPR005312">
    <property type="entry name" value="DUF1759"/>
</dbReference>
<keyword evidence="4" id="KW-1185">Reference proteome</keyword>
<keyword evidence="1" id="KW-0479">Metal-binding</keyword>
<dbReference type="EMBL" id="JAPWTJ010002782">
    <property type="protein sequence ID" value="KAJ8964444.1"/>
    <property type="molecule type" value="Genomic_DNA"/>
</dbReference>